<dbReference type="AlphaFoldDB" id="K1RR88"/>
<dbReference type="GO" id="GO:0005886">
    <property type="term" value="C:plasma membrane"/>
    <property type="evidence" value="ECO:0007669"/>
    <property type="project" value="UniProtKB-SubCell"/>
</dbReference>
<keyword evidence="4" id="KW-1133">Transmembrane helix</keyword>
<dbReference type="InterPro" id="IPR000276">
    <property type="entry name" value="GPCR_Rhodpsn"/>
</dbReference>
<comment type="subcellular location">
    <subcellularLocation>
        <location evidence="1">Cell membrane</location>
        <topology evidence="1">Multi-pass membrane protein</topology>
    </subcellularLocation>
</comment>
<keyword evidence="7" id="KW-1015">Disulfide bond</keyword>
<evidence type="ECO:0000256" key="8">
    <source>
        <dbReference type="ARBA" id="ARBA00023170"/>
    </source>
</evidence>
<dbReference type="PANTHER" id="PTHR24248">
    <property type="entry name" value="ADRENERGIC RECEPTOR-RELATED G-PROTEIN COUPLED RECEPTOR"/>
    <property type="match status" value="1"/>
</dbReference>
<dbReference type="PANTHER" id="PTHR24248:SF66">
    <property type="entry name" value="OCTOPAMINE RECEPTOR BETA-3R"/>
    <property type="match status" value="1"/>
</dbReference>
<keyword evidence="5 10" id="KW-0297">G-protein coupled receptor</keyword>
<evidence type="ECO:0000256" key="2">
    <source>
        <dbReference type="ARBA" id="ARBA00022475"/>
    </source>
</evidence>
<evidence type="ECO:0000256" key="6">
    <source>
        <dbReference type="ARBA" id="ARBA00023136"/>
    </source>
</evidence>
<proteinExistence type="inferred from homology"/>
<accession>K1RR88</accession>
<evidence type="ECO:0000256" key="10">
    <source>
        <dbReference type="RuleBase" id="RU000688"/>
    </source>
</evidence>
<evidence type="ECO:0000259" key="11">
    <source>
        <dbReference type="PROSITE" id="PS50262"/>
    </source>
</evidence>
<dbReference type="CDD" id="cd15056">
    <property type="entry name" value="7tmA_5-HT4"/>
    <property type="match status" value="1"/>
</dbReference>
<dbReference type="PROSITE" id="PS00237">
    <property type="entry name" value="G_PROTEIN_RECEP_F1_1"/>
    <property type="match status" value="1"/>
</dbReference>
<evidence type="ECO:0000256" key="4">
    <source>
        <dbReference type="ARBA" id="ARBA00022989"/>
    </source>
</evidence>
<dbReference type="InterPro" id="IPR017452">
    <property type="entry name" value="GPCR_Rhodpsn_7TM"/>
</dbReference>
<dbReference type="SUPFAM" id="SSF81321">
    <property type="entry name" value="Family A G protein-coupled receptor-like"/>
    <property type="match status" value="1"/>
</dbReference>
<evidence type="ECO:0000256" key="9">
    <source>
        <dbReference type="ARBA" id="ARBA00023224"/>
    </source>
</evidence>
<dbReference type="PRINTS" id="PR00237">
    <property type="entry name" value="GPCRRHODOPSN"/>
</dbReference>
<reference evidence="12" key="1">
    <citation type="journal article" date="2012" name="Nature">
        <title>The oyster genome reveals stress adaptation and complexity of shell formation.</title>
        <authorList>
            <person name="Zhang G."/>
            <person name="Fang X."/>
            <person name="Guo X."/>
            <person name="Li L."/>
            <person name="Luo R."/>
            <person name="Xu F."/>
            <person name="Yang P."/>
            <person name="Zhang L."/>
            <person name="Wang X."/>
            <person name="Qi H."/>
            <person name="Xiong Z."/>
            <person name="Que H."/>
            <person name="Xie Y."/>
            <person name="Holland P.W."/>
            <person name="Paps J."/>
            <person name="Zhu Y."/>
            <person name="Wu F."/>
            <person name="Chen Y."/>
            <person name="Wang J."/>
            <person name="Peng C."/>
            <person name="Meng J."/>
            <person name="Yang L."/>
            <person name="Liu J."/>
            <person name="Wen B."/>
            <person name="Zhang N."/>
            <person name="Huang Z."/>
            <person name="Zhu Q."/>
            <person name="Feng Y."/>
            <person name="Mount A."/>
            <person name="Hedgecock D."/>
            <person name="Xu Z."/>
            <person name="Liu Y."/>
            <person name="Domazet-Loso T."/>
            <person name="Du Y."/>
            <person name="Sun X."/>
            <person name="Zhang S."/>
            <person name="Liu B."/>
            <person name="Cheng P."/>
            <person name="Jiang X."/>
            <person name="Li J."/>
            <person name="Fan D."/>
            <person name="Wang W."/>
            <person name="Fu W."/>
            <person name="Wang T."/>
            <person name="Wang B."/>
            <person name="Zhang J."/>
            <person name="Peng Z."/>
            <person name="Li Y."/>
            <person name="Li N."/>
            <person name="Wang J."/>
            <person name="Chen M."/>
            <person name="He Y."/>
            <person name="Tan F."/>
            <person name="Song X."/>
            <person name="Zheng Q."/>
            <person name="Huang R."/>
            <person name="Yang H."/>
            <person name="Du X."/>
            <person name="Chen L."/>
            <person name="Yang M."/>
            <person name="Gaffney P.M."/>
            <person name="Wang S."/>
            <person name="Luo L."/>
            <person name="She Z."/>
            <person name="Ming Y."/>
            <person name="Huang W."/>
            <person name="Zhang S."/>
            <person name="Huang B."/>
            <person name="Zhang Y."/>
            <person name="Qu T."/>
            <person name="Ni P."/>
            <person name="Miao G."/>
            <person name="Wang J."/>
            <person name="Wang Q."/>
            <person name="Steinberg C.E."/>
            <person name="Wang H."/>
            <person name="Li N."/>
            <person name="Qian L."/>
            <person name="Zhang G."/>
            <person name="Li Y."/>
            <person name="Yang H."/>
            <person name="Liu X."/>
            <person name="Wang J."/>
            <person name="Yin Y."/>
            <person name="Wang J."/>
        </authorList>
    </citation>
    <scope>NUCLEOTIDE SEQUENCE [LARGE SCALE GENOMIC DNA]</scope>
    <source>
        <strain evidence="12">05x7-T-G4-1.051#20</strain>
    </source>
</reference>
<keyword evidence="9 10" id="KW-0807">Transducer</keyword>
<dbReference type="Gene3D" id="1.20.1070.10">
    <property type="entry name" value="Rhodopsin 7-helix transmembrane proteins"/>
    <property type="match status" value="1"/>
</dbReference>
<protein>
    <submittedName>
        <fullName evidence="12">5-hydroxytryptamine receptor 4</fullName>
    </submittedName>
</protein>
<keyword evidence="8 10" id="KW-0675">Receptor</keyword>
<dbReference type="GO" id="GO:0043410">
    <property type="term" value="P:positive regulation of MAPK cascade"/>
    <property type="evidence" value="ECO:0007669"/>
    <property type="project" value="TreeGrafter"/>
</dbReference>
<keyword evidence="2" id="KW-1003">Cell membrane</keyword>
<dbReference type="PROSITE" id="PS50262">
    <property type="entry name" value="G_PROTEIN_RECEP_F1_2"/>
    <property type="match status" value="1"/>
</dbReference>
<evidence type="ECO:0000256" key="5">
    <source>
        <dbReference type="ARBA" id="ARBA00023040"/>
    </source>
</evidence>
<evidence type="ECO:0000256" key="3">
    <source>
        <dbReference type="ARBA" id="ARBA00022692"/>
    </source>
</evidence>
<feature type="domain" description="G-protein coupled receptors family 1 profile" evidence="11">
    <location>
        <begin position="73"/>
        <end position="332"/>
    </location>
</feature>
<comment type="similarity">
    <text evidence="10">Belongs to the G-protein coupled receptor 1 family.</text>
</comment>
<dbReference type="HOGENOM" id="CLU_009579_11_0_1"/>
<dbReference type="GO" id="GO:0004930">
    <property type="term" value="F:G protein-coupled receptor activity"/>
    <property type="evidence" value="ECO:0007669"/>
    <property type="project" value="UniProtKB-KW"/>
</dbReference>
<keyword evidence="6" id="KW-0472">Membrane</keyword>
<dbReference type="FunFam" id="1.20.1070.10:FF:000523">
    <property type="entry name" value="5-hydroxytryptamine receptor 2B"/>
    <property type="match status" value="1"/>
</dbReference>
<organism evidence="12">
    <name type="scientific">Magallana gigas</name>
    <name type="common">Pacific oyster</name>
    <name type="synonym">Crassostrea gigas</name>
    <dbReference type="NCBI Taxonomy" id="29159"/>
    <lineage>
        <taxon>Eukaryota</taxon>
        <taxon>Metazoa</taxon>
        <taxon>Spiralia</taxon>
        <taxon>Lophotrochozoa</taxon>
        <taxon>Mollusca</taxon>
        <taxon>Bivalvia</taxon>
        <taxon>Autobranchia</taxon>
        <taxon>Pteriomorphia</taxon>
        <taxon>Ostreida</taxon>
        <taxon>Ostreoidea</taxon>
        <taxon>Ostreidae</taxon>
        <taxon>Magallana</taxon>
    </lineage>
</organism>
<gene>
    <name evidence="12" type="ORF">CGI_10023088</name>
</gene>
<keyword evidence="3 10" id="KW-0812">Transmembrane</keyword>
<dbReference type="EMBL" id="JH816585">
    <property type="protein sequence ID" value="EKC36941.1"/>
    <property type="molecule type" value="Genomic_DNA"/>
</dbReference>
<name>K1RR88_MAGGI</name>
<dbReference type="SMART" id="SM01381">
    <property type="entry name" value="7TM_GPCR_Srsx"/>
    <property type="match status" value="1"/>
</dbReference>
<dbReference type="Pfam" id="PF00001">
    <property type="entry name" value="7tm_1"/>
    <property type="match status" value="1"/>
</dbReference>
<dbReference type="GO" id="GO:0071880">
    <property type="term" value="P:adenylate cyclase-activating adrenergic receptor signaling pathway"/>
    <property type="evidence" value="ECO:0007669"/>
    <property type="project" value="TreeGrafter"/>
</dbReference>
<evidence type="ECO:0000256" key="1">
    <source>
        <dbReference type="ARBA" id="ARBA00004651"/>
    </source>
</evidence>
<evidence type="ECO:0000256" key="7">
    <source>
        <dbReference type="ARBA" id="ARBA00023157"/>
    </source>
</evidence>
<sequence length="407" mass="45673">MAVLLTGAIQKITYTSKPANDVDDGMSNDSLSTSPNCTAELADKAGPPPHYIYDTRVLIGLVLSLFPVLTLIGNVLVIVAVFTHKRLRTITNVFVVSLSVADALVAILVMPFAVYLQINNNQWDLGPTICTIYTCFDVMSTTSSIMHLSCLAVDRYLAICRPFLHERLNNKIVATMVASCWVLPAIIAYIPILKKWNHIGIEDYIYCLGDSVCALIVNIPFAIICSTIAFYIPAVFMIISNVKIYLAARTQARHIRSLEASVHCKRRNSKFKHETKAAKTIGIIMGCFCVCWFPFFIMNIIDPIIGHKIEYLPWTIALWLGYLNSMLNPFLYYNFNKSFKTAFRRILTCKLCRGVSEWEDEMPVSNSEMMMNNQHHHHHSHTGNGFSNLPTELSHLNAGTNISSNVI</sequence>
<dbReference type="InParanoid" id="K1RR88"/>
<evidence type="ECO:0000313" key="12">
    <source>
        <dbReference type="EMBL" id="EKC36941.1"/>
    </source>
</evidence>